<feature type="domain" description="BED-type" evidence="9">
    <location>
        <begin position="1"/>
        <end position="58"/>
    </location>
</feature>
<dbReference type="InterPro" id="IPR052035">
    <property type="entry name" value="ZnF_BED_domain_contain"/>
</dbReference>
<comment type="caution">
    <text evidence="10">The sequence shown here is derived from an EMBL/GenBank/DDBJ whole genome shotgun (WGS) entry which is preliminary data.</text>
</comment>
<evidence type="ECO:0000256" key="7">
    <source>
        <dbReference type="ARBA" id="ARBA00023242"/>
    </source>
</evidence>
<comment type="subcellular location">
    <subcellularLocation>
        <location evidence="1">Nucleus</location>
    </subcellularLocation>
</comment>
<evidence type="ECO:0000256" key="8">
    <source>
        <dbReference type="PROSITE-ProRule" id="PRU00027"/>
    </source>
</evidence>
<proteinExistence type="predicted"/>
<evidence type="ECO:0000256" key="6">
    <source>
        <dbReference type="ARBA" id="ARBA00023163"/>
    </source>
</evidence>
<keyword evidence="11" id="KW-1185">Reference proteome</keyword>
<dbReference type="SUPFAM" id="SSF57667">
    <property type="entry name" value="beta-beta-alpha zinc fingers"/>
    <property type="match status" value="1"/>
</dbReference>
<keyword evidence="5" id="KW-0805">Transcription regulation</keyword>
<keyword evidence="6" id="KW-0804">Transcription</keyword>
<dbReference type="InterPro" id="IPR003656">
    <property type="entry name" value="Znf_BED"/>
</dbReference>
<dbReference type="SUPFAM" id="SSF53098">
    <property type="entry name" value="Ribonuclease H-like"/>
    <property type="match status" value="1"/>
</dbReference>
<evidence type="ECO:0000256" key="5">
    <source>
        <dbReference type="ARBA" id="ARBA00023015"/>
    </source>
</evidence>
<sequence>MSLPVWNYYDVSRNNEKFAICRLCSKEISRGGALSKTFNTTNLIRHLRTSHRESYGEYEKLATAKKATVTNNATLTQPSITDILKKHELYTPDSKKAKDKDIGFKRLIAHLEPRYKLPRRKYFTDVALPELYQIVYSHINSLLHENLTAVSLTTDIWSSSVSPMSMLSLTAQWITEDFEKRQVILHSQEFPGSHTAEALVAKYKDMLQAWNIPEEKVHVVLRDNAKNIEKAMRDCNLRSVPCMAQSLHLVVHEGVLSQRAIHDAVTICRRIVATLNMLNSLLEQKHALMAYTADYDIPNLNATQWRLIENMVSILQPFEELTKGISSLKSSVADVIPSISALKRLLERESDSDHGVKTSKQTLLEAVVRRFSNTDKEPVYVVATVLDPRCKDRYFDEQIKPEAHKLLGEAGVPVRQGHQKIGTEETVAKPEAPPSSSLQQMHDEIIKNTSHSDAYNESDSAAAEINLYLSEPVISRSSDPMDFWERNKGWFPALAEVARV</sequence>
<evidence type="ECO:0000313" key="11">
    <source>
        <dbReference type="Proteomes" id="UP000830375"/>
    </source>
</evidence>
<dbReference type="PANTHER" id="PTHR46481">
    <property type="entry name" value="ZINC FINGER BED DOMAIN-CONTAINING PROTEIN 4"/>
    <property type="match status" value="1"/>
</dbReference>
<keyword evidence="7" id="KW-0539">Nucleus</keyword>
<evidence type="ECO:0000256" key="1">
    <source>
        <dbReference type="ARBA" id="ARBA00004123"/>
    </source>
</evidence>
<organism evidence="10 11">
    <name type="scientific">Labeo rohita</name>
    <name type="common">Indian major carp</name>
    <name type="synonym">Cyprinus rohita</name>
    <dbReference type="NCBI Taxonomy" id="84645"/>
    <lineage>
        <taxon>Eukaryota</taxon>
        <taxon>Metazoa</taxon>
        <taxon>Chordata</taxon>
        <taxon>Craniata</taxon>
        <taxon>Vertebrata</taxon>
        <taxon>Euteleostomi</taxon>
        <taxon>Actinopterygii</taxon>
        <taxon>Neopterygii</taxon>
        <taxon>Teleostei</taxon>
        <taxon>Ostariophysi</taxon>
        <taxon>Cypriniformes</taxon>
        <taxon>Cyprinidae</taxon>
        <taxon>Labeoninae</taxon>
        <taxon>Labeonini</taxon>
        <taxon>Labeo</taxon>
    </lineage>
</organism>
<keyword evidence="2" id="KW-0479">Metal-binding</keyword>
<keyword evidence="3 8" id="KW-0863">Zinc-finger</keyword>
<name>A0ABQ8LYA4_LABRO</name>
<dbReference type="InterPro" id="IPR012337">
    <property type="entry name" value="RNaseH-like_sf"/>
</dbReference>
<evidence type="ECO:0000256" key="2">
    <source>
        <dbReference type="ARBA" id="ARBA00022723"/>
    </source>
</evidence>
<protein>
    <submittedName>
        <fullName evidence="10">Zinc finger BED domain-containing protein 4</fullName>
    </submittedName>
</protein>
<keyword evidence="4" id="KW-0862">Zinc</keyword>
<evidence type="ECO:0000259" key="9">
    <source>
        <dbReference type="PROSITE" id="PS50808"/>
    </source>
</evidence>
<dbReference type="InterPro" id="IPR036236">
    <property type="entry name" value="Znf_C2H2_sf"/>
</dbReference>
<evidence type="ECO:0000256" key="4">
    <source>
        <dbReference type="ARBA" id="ARBA00022833"/>
    </source>
</evidence>
<gene>
    <name evidence="10" type="ORF">H4Q32_018049</name>
</gene>
<evidence type="ECO:0000313" key="10">
    <source>
        <dbReference type="EMBL" id="KAI2655624.1"/>
    </source>
</evidence>
<dbReference type="Proteomes" id="UP000830375">
    <property type="component" value="Unassembled WGS sequence"/>
</dbReference>
<accession>A0ABQ8LYA4</accession>
<dbReference type="Pfam" id="PF02892">
    <property type="entry name" value="zf-BED"/>
    <property type="match status" value="1"/>
</dbReference>
<reference evidence="10 11" key="1">
    <citation type="submission" date="2022-01" db="EMBL/GenBank/DDBJ databases">
        <title>A high-quality chromosome-level genome assembly of rohu carp, Labeo rohita.</title>
        <authorList>
            <person name="Arick M.A. II"/>
            <person name="Hsu C.-Y."/>
            <person name="Magbanua Z."/>
            <person name="Pechanova O."/>
            <person name="Grover C."/>
            <person name="Miller E."/>
            <person name="Thrash A."/>
            <person name="Ezzel L."/>
            <person name="Alam S."/>
            <person name="Benzie J."/>
            <person name="Hamilton M."/>
            <person name="Karsi A."/>
            <person name="Lawrence M.L."/>
            <person name="Peterson D.G."/>
        </authorList>
    </citation>
    <scope>NUCLEOTIDE SEQUENCE [LARGE SCALE GENOMIC DNA]</scope>
    <source>
        <strain evidence="11">BAU-BD-2019</strain>
        <tissue evidence="10">Blood</tissue>
    </source>
</reference>
<dbReference type="EMBL" id="JACTAM010000016">
    <property type="protein sequence ID" value="KAI2655624.1"/>
    <property type="molecule type" value="Genomic_DNA"/>
</dbReference>
<evidence type="ECO:0000256" key="3">
    <source>
        <dbReference type="ARBA" id="ARBA00022771"/>
    </source>
</evidence>
<dbReference type="PROSITE" id="PS50808">
    <property type="entry name" value="ZF_BED"/>
    <property type="match status" value="1"/>
</dbReference>
<dbReference type="SMART" id="SM00614">
    <property type="entry name" value="ZnF_BED"/>
    <property type="match status" value="1"/>
</dbReference>
<dbReference type="PANTHER" id="PTHR46481:SF10">
    <property type="entry name" value="ZINC FINGER BED DOMAIN-CONTAINING PROTEIN 39"/>
    <property type="match status" value="1"/>
</dbReference>